<evidence type="ECO:0000313" key="2">
    <source>
        <dbReference type="EMBL" id="CDK28595.1"/>
    </source>
</evidence>
<dbReference type="OrthoDB" id="330671at2759"/>
<dbReference type="Pfam" id="PF01467">
    <property type="entry name" value="CTP_transf_like"/>
    <property type="match status" value="1"/>
</dbReference>
<dbReference type="GO" id="GO:0004140">
    <property type="term" value="F:dephospho-CoA kinase activity"/>
    <property type="evidence" value="ECO:0007669"/>
    <property type="project" value="TreeGrafter"/>
</dbReference>
<dbReference type="STRING" id="1382522.W6MXB4"/>
<dbReference type="SUPFAM" id="SSF52374">
    <property type="entry name" value="Nucleotidylyl transferase"/>
    <property type="match status" value="1"/>
</dbReference>
<dbReference type="CDD" id="cd02164">
    <property type="entry name" value="PPAT_CoAS"/>
    <property type="match status" value="1"/>
</dbReference>
<dbReference type="InterPro" id="IPR004821">
    <property type="entry name" value="Cyt_trans-like"/>
</dbReference>
<evidence type="ECO:0000259" key="1">
    <source>
        <dbReference type="Pfam" id="PF01467"/>
    </source>
</evidence>
<organism evidence="2 3">
    <name type="scientific">Kuraishia capsulata CBS 1993</name>
    <dbReference type="NCBI Taxonomy" id="1382522"/>
    <lineage>
        <taxon>Eukaryota</taxon>
        <taxon>Fungi</taxon>
        <taxon>Dikarya</taxon>
        <taxon>Ascomycota</taxon>
        <taxon>Saccharomycotina</taxon>
        <taxon>Pichiomycetes</taxon>
        <taxon>Pichiales</taxon>
        <taxon>Pichiaceae</taxon>
        <taxon>Kuraishia</taxon>
    </lineage>
</organism>
<dbReference type="EMBL" id="HG793129">
    <property type="protein sequence ID" value="CDK28595.1"/>
    <property type="molecule type" value="Genomic_DNA"/>
</dbReference>
<gene>
    <name evidence="2" type="ORF">KUCA_T00004579001</name>
</gene>
<feature type="domain" description="Cytidyltransferase-like" evidence="1">
    <location>
        <begin position="124"/>
        <end position="266"/>
    </location>
</feature>
<dbReference type="InterPro" id="IPR014729">
    <property type="entry name" value="Rossmann-like_a/b/a_fold"/>
</dbReference>
<reference evidence="2" key="1">
    <citation type="submission" date="2013-12" db="EMBL/GenBank/DDBJ databases">
        <authorList>
            <person name="Genoscope - CEA"/>
        </authorList>
    </citation>
    <scope>NUCLEOTIDE SEQUENCE</scope>
    <source>
        <strain evidence="2">CBS 1993</strain>
    </source>
</reference>
<dbReference type="PANTHER" id="PTHR10695:SF46">
    <property type="entry name" value="BIFUNCTIONAL COENZYME A SYNTHASE-RELATED"/>
    <property type="match status" value="1"/>
</dbReference>
<proteinExistence type="predicted"/>
<dbReference type="NCBIfam" id="NF001985">
    <property type="entry name" value="PRK00777.1"/>
    <property type="match status" value="1"/>
</dbReference>
<protein>
    <recommendedName>
        <fullName evidence="1">Cytidyltransferase-like domain-containing protein</fullName>
    </recommendedName>
</protein>
<dbReference type="Proteomes" id="UP000019384">
    <property type="component" value="Unassembled WGS sequence"/>
</dbReference>
<dbReference type="GeneID" id="34521973"/>
<accession>W6MXB4</accession>
<dbReference type="RefSeq" id="XP_022460585.1">
    <property type="nucleotide sequence ID" value="XM_022601327.1"/>
</dbReference>
<sequence length="285" mass="31448">MSLDYAILTIELNAIGYCKDDVIRALKQVKPLGKLDIVVNHQFTHMRELESVLASVYNIAREAQEETKNAQVFTTVIYDSSIVSPNADIYLSSQAHSNEALSNDVKTPSSKSDAQRGQFRVTALGGTFDHLHDGHKILLTLAGFLASEKLIVGITQDELLKNKQFKEVMQSYHTRKEAVINFLKKIQPDLEVDCYELRDIAGPTGFISDIDVLVLSQETSAGGATVNKIRLEKGFPELALFEVGVIGGGSAGDNWKDKLSSTRLRQLEYDEKYGKPEGPTTSLGK</sequence>
<dbReference type="PANTHER" id="PTHR10695">
    <property type="entry name" value="DEPHOSPHO-COA KINASE-RELATED"/>
    <property type="match status" value="1"/>
</dbReference>
<name>W6MXB4_9ASCO</name>
<dbReference type="HOGENOM" id="CLU_035272_0_1_1"/>
<reference evidence="2" key="2">
    <citation type="submission" date="2014-02" db="EMBL/GenBank/DDBJ databases">
        <title>Complete DNA sequence of /Kuraishia capsulata/ illustrates novel genomic features among budding yeasts (/Saccharomycotina/).</title>
        <authorList>
            <person name="Morales L."/>
            <person name="Noel B."/>
            <person name="Porcel B."/>
            <person name="Marcet-Houben M."/>
            <person name="Hullo M-F."/>
            <person name="Sacerdot C."/>
            <person name="Tekaia F."/>
            <person name="Leh-Louis V."/>
            <person name="Despons L."/>
            <person name="Khanna V."/>
            <person name="Aury J-M."/>
            <person name="Barbe V."/>
            <person name="Couloux A."/>
            <person name="Labadie K."/>
            <person name="Pelletier E."/>
            <person name="Souciet J-L."/>
            <person name="Boekhout T."/>
            <person name="Gabaldon T."/>
            <person name="Wincker P."/>
            <person name="Dujon B."/>
        </authorList>
    </citation>
    <scope>NUCLEOTIDE SEQUENCE</scope>
    <source>
        <strain evidence="2">CBS 1993</strain>
    </source>
</reference>
<dbReference type="AlphaFoldDB" id="W6MXB4"/>
<dbReference type="GO" id="GO:0015937">
    <property type="term" value="P:coenzyme A biosynthetic process"/>
    <property type="evidence" value="ECO:0007669"/>
    <property type="project" value="TreeGrafter"/>
</dbReference>
<evidence type="ECO:0000313" key="3">
    <source>
        <dbReference type="Proteomes" id="UP000019384"/>
    </source>
</evidence>
<dbReference type="Gene3D" id="3.40.50.620">
    <property type="entry name" value="HUPs"/>
    <property type="match status" value="1"/>
</dbReference>
<keyword evidence="3" id="KW-1185">Reference proteome</keyword>